<proteinExistence type="predicted"/>
<dbReference type="Proteomes" id="UP001472677">
    <property type="component" value="Unassembled WGS sequence"/>
</dbReference>
<evidence type="ECO:0000313" key="2">
    <source>
        <dbReference type="EMBL" id="KAK8559948.1"/>
    </source>
</evidence>
<evidence type="ECO:0000313" key="3">
    <source>
        <dbReference type="Proteomes" id="UP001472677"/>
    </source>
</evidence>
<evidence type="ECO:0000256" key="1">
    <source>
        <dbReference type="SAM" id="MobiDB-lite"/>
    </source>
</evidence>
<reference evidence="2 3" key="1">
    <citation type="journal article" date="2024" name="G3 (Bethesda)">
        <title>Genome assembly of Hibiscus sabdariffa L. provides insights into metabolisms of medicinal natural products.</title>
        <authorList>
            <person name="Kim T."/>
        </authorList>
    </citation>
    <scope>NUCLEOTIDE SEQUENCE [LARGE SCALE GENOMIC DNA]</scope>
    <source>
        <strain evidence="2">TK-2024</strain>
        <tissue evidence="2">Old leaves</tissue>
    </source>
</reference>
<keyword evidence="3" id="KW-1185">Reference proteome</keyword>
<sequence>MHTHSRFSWSSAWKALTEKINGGYSRSDSRKREDFDSDDGRAIGMAGDGVERQRAPKFDHVWEFKDFAVEIRMRSGKENEEWRWPVLLSRRNG</sequence>
<name>A0ABR2EHN0_9ROSI</name>
<feature type="compositionally biased region" description="Basic and acidic residues" evidence="1">
    <location>
        <begin position="27"/>
        <end position="41"/>
    </location>
</feature>
<comment type="caution">
    <text evidence="2">The sequence shown here is derived from an EMBL/GenBank/DDBJ whole genome shotgun (WGS) entry which is preliminary data.</text>
</comment>
<feature type="region of interest" description="Disordered" evidence="1">
    <location>
        <begin position="22"/>
        <end position="50"/>
    </location>
</feature>
<dbReference type="EMBL" id="JBBPBM010000014">
    <property type="protein sequence ID" value="KAK8559948.1"/>
    <property type="molecule type" value="Genomic_DNA"/>
</dbReference>
<organism evidence="2 3">
    <name type="scientific">Hibiscus sabdariffa</name>
    <name type="common">roselle</name>
    <dbReference type="NCBI Taxonomy" id="183260"/>
    <lineage>
        <taxon>Eukaryota</taxon>
        <taxon>Viridiplantae</taxon>
        <taxon>Streptophyta</taxon>
        <taxon>Embryophyta</taxon>
        <taxon>Tracheophyta</taxon>
        <taxon>Spermatophyta</taxon>
        <taxon>Magnoliopsida</taxon>
        <taxon>eudicotyledons</taxon>
        <taxon>Gunneridae</taxon>
        <taxon>Pentapetalae</taxon>
        <taxon>rosids</taxon>
        <taxon>malvids</taxon>
        <taxon>Malvales</taxon>
        <taxon>Malvaceae</taxon>
        <taxon>Malvoideae</taxon>
        <taxon>Hibiscus</taxon>
    </lineage>
</organism>
<gene>
    <name evidence="2" type="ORF">V6N12_012759</name>
</gene>
<accession>A0ABR2EHN0</accession>
<protein>
    <submittedName>
        <fullName evidence="2">Uncharacterized protein</fullName>
    </submittedName>
</protein>